<gene>
    <name evidence="3" type="ORF">R3W88_019151</name>
</gene>
<feature type="compositionally biased region" description="Polar residues" evidence="1">
    <location>
        <begin position="286"/>
        <end position="301"/>
    </location>
</feature>
<feature type="compositionally biased region" description="Polar residues" evidence="1">
    <location>
        <begin position="223"/>
        <end position="243"/>
    </location>
</feature>
<evidence type="ECO:0000259" key="2">
    <source>
        <dbReference type="Pfam" id="PF14111"/>
    </source>
</evidence>
<dbReference type="EMBL" id="JAWPEI010000010">
    <property type="protein sequence ID" value="KAK4713244.1"/>
    <property type="molecule type" value="Genomic_DNA"/>
</dbReference>
<sequence length="372" mass="42884">MNLCYVPPILIDGEKVIQLEKQEFEAETEKWKQAVVLYVVGDRLSPKVYYHNDGYFVMRFSSTEDRDEVLFSGPYMMSSRPVIVKAWCPNFNFNNEVLRMIPLWVKLPNLPLNCWGKDSLSRIGSRLGRHLYADECTSCIDRISFARILVEMDITQVLHVHVKVQDPNGRVFEQSIEYEWKPSYCTKCLIIGHSCQHLETKRQDEHGVNKQKTKPVKMVWAKSRTQGEMSSTIATQQDTVSNQEKPRPKSEMASTKSAQHEKMFNKQENVITTLPTEQQVHDKEQQATISHQTKQMTSPKQNQDDTWKEARNNSFGKLVQTTLKNRVVPIANVFNPLVEEVIPEMENEKCRMNQGQSSSEAPAIPKNPKLLI</sequence>
<accession>A0AAV9KIW0</accession>
<comment type="caution">
    <text evidence="3">The sequence shown here is derived from an EMBL/GenBank/DDBJ whole genome shotgun (WGS) entry which is preliminary data.</text>
</comment>
<feature type="region of interest" description="Disordered" evidence="1">
    <location>
        <begin position="284"/>
        <end position="307"/>
    </location>
</feature>
<evidence type="ECO:0000256" key="1">
    <source>
        <dbReference type="SAM" id="MobiDB-lite"/>
    </source>
</evidence>
<dbReference type="PANTHER" id="PTHR33233:SF17">
    <property type="entry name" value="DUF4283 DOMAIN-CONTAINING PROTEIN"/>
    <property type="match status" value="1"/>
</dbReference>
<dbReference type="AlphaFoldDB" id="A0AAV9KIW0"/>
<feature type="region of interest" description="Disordered" evidence="1">
    <location>
        <begin position="222"/>
        <end position="260"/>
    </location>
</feature>
<name>A0AAV9KIW0_9SOLN</name>
<proteinExistence type="predicted"/>
<reference evidence="3 4" key="1">
    <citation type="submission" date="2023-10" db="EMBL/GenBank/DDBJ databases">
        <title>Genome-Wide Identification Analysis in wild type Solanum Pinnatisectum Reveals Some Genes Defensing Phytophthora Infestans.</title>
        <authorList>
            <person name="Sun C."/>
        </authorList>
    </citation>
    <scope>NUCLEOTIDE SEQUENCE [LARGE SCALE GENOMIC DNA]</scope>
    <source>
        <strain evidence="3">LQN</strain>
        <tissue evidence="3">Leaf</tissue>
    </source>
</reference>
<evidence type="ECO:0000313" key="4">
    <source>
        <dbReference type="Proteomes" id="UP001311915"/>
    </source>
</evidence>
<dbReference type="Proteomes" id="UP001311915">
    <property type="component" value="Unassembled WGS sequence"/>
</dbReference>
<dbReference type="PANTHER" id="PTHR33233">
    <property type="entry name" value="ENDONUCLEASE/EXONUCLEASE/PHOSPHATASE"/>
    <property type="match status" value="1"/>
</dbReference>
<feature type="domain" description="DUF4283" evidence="2">
    <location>
        <begin position="41"/>
        <end position="94"/>
    </location>
</feature>
<dbReference type="InterPro" id="IPR025558">
    <property type="entry name" value="DUF4283"/>
</dbReference>
<evidence type="ECO:0000313" key="3">
    <source>
        <dbReference type="EMBL" id="KAK4713244.1"/>
    </source>
</evidence>
<feature type="region of interest" description="Disordered" evidence="1">
    <location>
        <begin position="349"/>
        <end position="372"/>
    </location>
</feature>
<organism evidence="3 4">
    <name type="scientific">Solanum pinnatisectum</name>
    <name type="common">tansyleaf nightshade</name>
    <dbReference type="NCBI Taxonomy" id="50273"/>
    <lineage>
        <taxon>Eukaryota</taxon>
        <taxon>Viridiplantae</taxon>
        <taxon>Streptophyta</taxon>
        <taxon>Embryophyta</taxon>
        <taxon>Tracheophyta</taxon>
        <taxon>Spermatophyta</taxon>
        <taxon>Magnoliopsida</taxon>
        <taxon>eudicotyledons</taxon>
        <taxon>Gunneridae</taxon>
        <taxon>Pentapetalae</taxon>
        <taxon>asterids</taxon>
        <taxon>lamiids</taxon>
        <taxon>Solanales</taxon>
        <taxon>Solanaceae</taxon>
        <taxon>Solanoideae</taxon>
        <taxon>Solaneae</taxon>
        <taxon>Solanum</taxon>
    </lineage>
</organism>
<keyword evidence="4" id="KW-1185">Reference proteome</keyword>
<dbReference type="Pfam" id="PF14111">
    <property type="entry name" value="DUF4283"/>
    <property type="match status" value="1"/>
</dbReference>
<protein>
    <recommendedName>
        <fullName evidence="2">DUF4283 domain-containing protein</fullName>
    </recommendedName>
</protein>